<dbReference type="GO" id="GO:0016829">
    <property type="term" value="F:lyase activity"/>
    <property type="evidence" value="ECO:0007669"/>
    <property type="project" value="UniProtKB-KW"/>
</dbReference>
<evidence type="ECO:0000259" key="1">
    <source>
        <dbReference type="PROSITE" id="PS51819"/>
    </source>
</evidence>
<dbReference type="InterPro" id="IPR029068">
    <property type="entry name" value="Glyas_Bleomycin-R_OHBP_Dase"/>
</dbReference>
<dbReference type="PANTHER" id="PTHR35006">
    <property type="entry name" value="GLYOXALASE FAMILY PROTEIN (AFU_ORTHOLOGUE AFUA_5G14830)"/>
    <property type="match status" value="1"/>
</dbReference>
<dbReference type="SUPFAM" id="SSF54593">
    <property type="entry name" value="Glyoxalase/Bleomycin resistance protein/Dihydroxybiphenyl dioxygenase"/>
    <property type="match status" value="1"/>
</dbReference>
<comment type="caution">
    <text evidence="2">The sequence shown here is derived from an EMBL/GenBank/DDBJ whole genome shotgun (WGS) entry which is preliminary data.</text>
</comment>
<organism evidence="2 3">
    <name type="scientific">Sinimarinibacterium flocculans</name>
    <dbReference type="NCBI Taxonomy" id="985250"/>
    <lineage>
        <taxon>Bacteria</taxon>
        <taxon>Pseudomonadati</taxon>
        <taxon>Pseudomonadota</taxon>
        <taxon>Gammaproteobacteria</taxon>
        <taxon>Nevskiales</taxon>
        <taxon>Nevskiaceae</taxon>
        <taxon>Sinimarinibacterium</taxon>
    </lineage>
</organism>
<gene>
    <name evidence="2" type="ORF">C8D93_110151</name>
</gene>
<dbReference type="Gene3D" id="3.10.180.10">
    <property type="entry name" value="2,3-Dihydroxybiphenyl 1,2-Dioxygenase, domain 1"/>
    <property type="match status" value="1"/>
</dbReference>
<feature type="domain" description="VOC" evidence="1">
    <location>
        <begin position="1"/>
        <end position="120"/>
    </location>
</feature>
<dbReference type="PANTHER" id="PTHR35006:SF4">
    <property type="entry name" value="BLR7706 PROTEIN"/>
    <property type="match status" value="1"/>
</dbReference>
<dbReference type="InterPro" id="IPR037523">
    <property type="entry name" value="VOC_core"/>
</dbReference>
<protein>
    <submittedName>
        <fullName evidence="2">Putative lactoylglutathione lyase</fullName>
    </submittedName>
</protein>
<dbReference type="PROSITE" id="PS51819">
    <property type="entry name" value="VOC"/>
    <property type="match status" value="1"/>
</dbReference>
<dbReference type="AlphaFoldDB" id="A0A318E856"/>
<proteinExistence type="predicted"/>
<dbReference type="OrthoDB" id="9800438at2"/>
<dbReference type="Proteomes" id="UP000248330">
    <property type="component" value="Unassembled WGS sequence"/>
</dbReference>
<dbReference type="RefSeq" id="WP_110266365.1">
    <property type="nucleotide sequence ID" value="NZ_CAKZQT010000018.1"/>
</dbReference>
<evidence type="ECO:0000313" key="3">
    <source>
        <dbReference type="Proteomes" id="UP000248330"/>
    </source>
</evidence>
<keyword evidence="3" id="KW-1185">Reference proteome</keyword>
<reference evidence="2 3" key="1">
    <citation type="submission" date="2018-04" db="EMBL/GenBank/DDBJ databases">
        <title>Genomic Encyclopedia of Type Strains, Phase IV (KMG-IV): sequencing the most valuable type-strain genomes for metagenomic binning, comparative biology and taxonomic classification.</title>
        <authorList>
            <person name="Goeker M."/>
        </authorList>
    </citation>
    <scope>NUCLEOTIDE SEQUENCE [LARGE SCALE GENOMIC DNA]</scope>
    <source>
        <strain evidence="2 3">DSM 104150</strain>
    </source>
</reference>
<dbReference type="EMBL" id="QICN01000010">
    <property type="protein sequence ID" value="PXV65333.1"/>
    <property type="molecule type" value="Genomic_DNA"/>
</dbReference>
<evidence type="ECO:0000313" key="2">
    <source>
        <dbReference type="EMBL" id="PXV65333.1"/>
    </source>
</evidence>
<name>A0A318E856_9GAMM</name>
<dbReference type="CDD" id="cd07262">
    <property type="entry name" value="VOC_like"/>
    <property type="match status" value="1"/>
</dbReference>
<keyword evidence="2" id="KW-0456">Lyase</keyword>
<dbReference type="Pfam" id="PF00903">
    <property type="entry name" value="Glyoxalase"/>
    <property type="match status" value="1"/>
</dbReference>
<sequence>MIGYVTIGTNDMPRAAAFYDALLAELGAKRMMEFANGIAWSNGQGAALSVVTPFDKQAATAGNGTMVALAVGSKAQVDAMHAKALSLGAGDEGAPGARGETFYGGYFRDLDGNKLNFFFMG</sequence>
<dbReference type="InterPro" id="IPR004360">
    <property type="entry name" value="Glyas_Fos-R_dOase_dom"/>
</dbReference>
<accession>A0A318E856</accession>